<dbReference type="Pfam" id="PF00210">
    <property type="entry name" value="Ferritin"/>
    <property type="match status" value="1"/>
</dbReference>
<gene>
    <name evidence="3" type="ORF">H3143_00960</name>
</gene>
<feature type="domain" description="Ferritin/DPS" evidence="2">
    <location>
        <begin position="8"/>
        <end position="75"/>
    </location>
</feature>
<dbReference type="InterPro" id="IPR012347">
    <property type="entry name" value="Ferritin-like"/>
</dbReference>
<dbReference type="PIRSF" id="PIRSF005900">
    <property type="entry name" value="Dps"/>
    <property type="match status" value="1"/>
</dbReference>
<reference evidence="3 4" key="1">
    <citation type="journal article" date="2017" name="Int. J. Syst. Evol. Microbiol.">
        <title>Mycoplasma tullyi sp. nov., isolated from penguins of the genus Spheniscus.</title>
        <authorList>
            <person name="Yavari C.A."/>
            <person name="Ramirez A.S."/>
            <person name="Nicholas R.A.J."/>
            <person name="Radford A.D."/>
            <person name="Darby A.C."/>
            <person name="Bradbury J.M."/>
        </authorList>
    </citation>
    <scope>NUCLEOTIDE SEQUENCE [LARGE SCALE GENOMIC DNA]</scope>
    <source>
        <strain evidence="3 4">56A97T</strain>
    </source>
</reference>
<dbReference type="InterPro" id="IPR002177">
    <property type="entry name" value="DPS_DNA-bd"/>
</dbReference>
<name>A0A7D7XVU7_9MOLU</name>
<organism evidence="3 4">
    <name type="scientific">Mycoplasma tullyi</name>
    <dbReference type="NCBI Taxonomy" id="1612150"/>
    <lineage>
        <taxon>Bacteria</taxon>
        <taxon>Bacillati</taxon>
        <taxon>Mycoplasmatota</taxon>
        <taxon>Mollicutes</taxon>
        <taxon>Mycoplasmataceae</taxon>
        <taxon>Mycoplasma</taxon>
    </lineage>
</organism>
<dbReference type="EMBL" id="CP059674">
    <property type="protein sequence ID" value="QMT98694.1"/>
    <property type="molecule type" value="Genomic_DNA"/>
</dbReference>
<evidence type="ECO:0000313" key="4">
    <source>
        <dbReference type="Proteomes" id="UP000514704"/>
    </source>
</evidence>
<sequence length="157" mass="17998">MQKNIDDLLTLQASLLVLENKARNFHWSIRGHDFFPIHEELGKLYEETTKKVDLVAEKIVMLNGYTNGSYEMTLEKSLISKDVSMCVGNSAILPSSKELFKILQNDLKTILEFVGKMENVSFRVQPILDEIILFLDMWLWKVSKSLELNSSCSCQGH</sequence>
<dbReference type="InterPro" id="IPR008331">
    <property type="entry name" value="Ferritin_DPS_dom"/>
</dbReference>
<keyword evidence="4" id="KW-1185">Reference proteome</keyword>
<protein>
    <submittedName>
        <fullName evidence="3">DNA starvation/stationary phase protection protein</fullName>
    </submittedName>
</protein>
<proteinExistence type="inferred from homology"/>
<comment type="similarity">
    <text evidence="1">Belongs to the Dps family.</text>
</comment>
<dbReference type="InterPro" id="IPR009078">
    <property type="entry name" value="Ferritin-like_SF"/>
</dbReference>
<evidence type="ECO:0000259" key="2">
    <source>
        <dbReference type="Pfam" id="PF00210"/>
    </source>
</evidence>
<dbReference type="SUPFAM" id="SSF47240">
    <property type="entry name" value="Ferritin-like"/>
    <property type="match status" value="1"/>
</dbReference>
<dbReference type="GO" id="GO:0008199">
    <property type="term" value="F:ferric iron binding"/>
    <property type="evidence" value="ECO:0007669"/>
    <property type="project" value="InterPro"/>
</dbReference>
<dbReference type="Gene3D" id="1.20.1260.10">
    <property type="match status" value="1"/>
</dbReference>
<dbReference type="Proteomes" id="UP000514704">
    <property type="component" value="Chromosome"/>
</dbReference>
<evidence type="ECO:0000256" key="1">
    <source>
        <dbReference type="ARBA" id="ARBA00009497"/>
    </source>
</evidence>
<accession>A0A7D7XVU7</accession>
<dbReference type="PANTHER" id="PTHR42932:SF1">
    <property type="entry name" value="GENERAL STRESS PROTEIN 20U"/>
    <property type="match status" value="1"/>
</dbReference>
<evidence type="ECO:0000313" key="3">
    <source>
        <dbReference type="EMBL" id="QMT98694.1"/>
    </source>
</evidence>
<dbReference type="AlphaFoldDB" id="A0A7D7XVU7"/>
<dbReference type="KEGG" id="mtuy:H3143_00960"/>
<dbReference type="PANTHER" id="PTHR42932">
    <property type="entry name" value="GENERAL STRESS PROTEIN 20U"/>
    <property type="match status" value="1"/>
</dbReference>
<dbReference type="RefSeq" id="WP_182078967.1">
    <property type="nucleotide sequence ID" value="NZ_CP059674.1"/>
</dbReference>